<evidence type="ECO:0000313" key="4">
    <source>
        <dbReference type="EMBL" id="KXB08455.1"/>
    </source>
</evidence>
<accession>A0ABR5TJL9</accession>
<dbReference type="EMBL" id="LHYI01000017">
    <property type="protein sequence ID" value="KXB08455.1"/>
    <property type="molecule type" value="Genomic_DNA"/>
</dbReference>
<dbReference type="HAMAP" id="MF_00949">
    <property type="entry name" value="Spt4_arch"/>
    <property type="match status" value="1"/>
</dbReference>
<sequence length="61" mass="7015">MAEKACKNCHWIVDGKVCPVCNESSFSNDWRGYAIIIDPERSQIAERMKVDTPGRYALRVR</sequence>
<evidence type="ECO:0000256" key="2">
    <source>
        <dbReference type="HAMAP-Rule" id="MF_00949"/>
    </source>
</evidence>
<evidence type="ECO:0000256" key="1">
    <source>
        <dbReference type="ARBA" id="ARBA00023163"/>
    </source>
</evidence>
<dbReference type="PANTHER" id="PTHR40704:SF1">
    <property type="entry name" value="TRANSCRIPTION ELONGATION FACTOR SPT4"/>
    <property type="match status" value="1"/>
</dbReference>
<comment type="similarity">
    <text evidence="2">Belongs to the archaeal Spt4 family.</text>
</comment>
<dbReference type="NCBIfam" id="NF041664">
    <property type="entry name" value="RNAP_arch_Epp"/>
    <property type="match status" value="1"/>
</dbReference>
<name>A0ABR5TJL9_9EURY</name>
<dbReference type="GO" id="GO:0000428">
    <property type="term" value="C:DNA-directed RNA polymerase complex"/>
    <property type="evidence" value="ECO:0007669"/>
    <property type="project" value="UniProtKB-KW"/>
</dbReference>
<dbReference type="SUPFAM" id="SSF63393">
    <property type="entry name" value="RNA polymerase subunits"/>
    <property type="match status" value="1"/>
</dbReference>
<feature type="domain" description="Spt4/RpoE2 zinc finger" evidence="3">
    <location>
        <begin position="3"/>
        <end position="61"/>
    </location>
</feature>
<dbReference type="SMART" id="SM01389">
    <property type="entry name" value="Spt4"/>
    <property type="match status" value="1"/>
</dbReference>
<dbReference type="InterPro" id="IPR029040">
    <property type="entry name" value="RPABC4/Spt4"/>
</dbReference>
<gene>
    <name evidence="2" type="primary">spt4</name>
    <name evidence="4" type="ORF">AKJ55_00950</name>
</gene>
<keyword evidence="2" id="KW-0805">Transcription regulation</keyword>
<feature type="binding site" evidence="2">
    <location>
        <position position="21"/>
    </location>
    <ligand>
        <name>Zn(2+)</name>
        <dbReference type="ChEBI" id="CHEBI:29105"/>
    </ligand>
</feature>
<keyword evidence="2" id="KW-0479">Metal-binding</keyword>
<dbReference type="InterPro" id="IPR007178">
    <property type="entry name" value="Spt4_arch"/>
</dbReference>
<organism evidence="4 5">
    <name type="scientific">candidate division MSBL1 archaeon SCGC-AAA382M17</name>
    <dbReference type="NCBI Taxonomy" id="1698284"/>
    <lineage>
        <taxon>Archaea</taxon>
        <taxon>Methanobacteriati</taxon>
        <taxon>Methanobacteriota</taxon>
        <taxon>candidate division MSBL1</taxon>
    </lineage>
</organism>
<dbReference type="InterPro" id="IPR038589">
    <property type="entry name" value="Spt4_dom_sf"/>
</dbReference>
<dbReference type="InterPro" id="IPR022800">
    <property type="entry name" value="Spt4/RpoE2_Znf"/>
</dbReference>
<evidence type="ECO:0000313" key="5">
    <source>
        <dbReference type="Proteomes" id="UP000070633"/>
    </source>
</evidence>
<comment type="subunit">
    <text evidence="2">Heterodimer composed of Spt4 and Spt5.</text>
</comment>
<dbReference type="Proteomes" id="UP000070633">
    <property type="component" value="Unassembled WGS sequence"/>
</dbReference>
<keyword evidence="1 2" id="KW-0804">Transcription</keyword>
<keyword evidence="5" id="KW-1185">Reference proteome</keyword>
<comment type="function">
    <text evidence="2">Stimulates transcription elongation.</text>
</comment>
<feature type="binding site" evidence="2">
    <location>
        <position position="6"/>
    </location>
    <ligand>
        <name>Zn(2+)</name>
        <dbReference type="ChEBI" id="CHEBI:29105"/>
    </ligand>
</feature>
<dbReference type="PANTHER" id="PTHR40704">
    <property type="entry name" value="TRANSCRIPTION ELONGATION FACTOR SPT4"/>
    <property type="match status" value="1"/>
</dbReference>
<dbReference type="Gene3D" id="2.20.28.90">
    <property type="match status" value="1"/>
</dbReference>
<keyword evidence="4" id="KW-0240">DNA-directed RNA polymerase</keyword>
<protein>
    <recommendedName>
        <fullName evidence="2">Transcription elongation factor Spt4</fullName>
    </recommendedName>
</protein>
<dbReference type="Pfam" id="PF06093">
    <property type="entry name" value="Spt4"/>
    <property type="match status" value="1"/>
</dbReference>
<evidence type="ECO:0000259" key="3">
    <source>
        <dbReference type="SMART" id="SM01389"/>
    </source>
</evidence>
<reference evidence="4 5" key="1">
    <citation type="journal article" date="2016" name="Sci. Rep.">
        <title>Metabolic traits of an uncultured archaeal lineage -MSBL1- from brine pools of the Red Sea.</title>
        <authorList>
            <person name="Mwirichia R."/>
            <person name="Alam I."/>
            <person name="Rashid M."/>
            <person name="Vinu M."/>
            <person name="Ba-Alawi W."/>
            <person name="Anthony Kamau A."/>
            <person name="Kamanda Ngugi D."/>
            <person name="Goker M."/>
            <person name="Klenk H.P."/>
            <person name="Bajic V."/>
            <person name="Stingl U."/>
        </authorList>
    </citation>
    <scope>NUCLEOTIDE SEQUENCE [LARGE SCALE GENOMIC DNA]</scope>
    <source>
        <strain evidence="4">SCGC-AAA382M17</strain>
    </source>
</reference>
<proteinExistence type="inferred from homology"/>
<comment type="caution">
    <text evidence="4">The sequence shown here is derived from an EMBL/GenBank/DDBJ whole genome shotgun (WGS) entry which is preliminary data.</text>
</comment>
<feature type="binding site" evidence="2">
    <location>
        <position position="18"/>
    </location>
    <ligand>
        <name>Zn(2+)</name>
        <dbReference type="ChEBI" id="CHEBI:29105"/>
    </ligand>
</feature>
<feature type="binding site" evidence="2">
    <location>
        <position position="9"/>
    </location>
    <ligand>
        <name>Zn(2+)</name>
        <dbReference type="ChEBI" id="CHEBI:29105"/>
    </ligand>
</feature>
<keyword evidence="2" id="KW-0862">Zinc</keyword>